<accession>A0A9D2B444</accession>
<dbReference type="InterPro" id="IPR047215">
    <property type="entry name" value="Galactose_mutarotase-like"/>
</dbReference>
<feature type="binding site" evidence="11">
    <location>
        <begin position="80"/>
        <end position="81"/>
    </location>
    <ligand>
        <name>beta-D-galactose</name>
        <dbReference type="ChEBI" id="CHEBI:27667"/>
    </ligand>
</feature>
<dbReference type="GO" id="GO:0004034">
    <property type="term" value="F:aldose 1-epimerase activity"/>
    <property type="evidence" value="ECO:0007669"/>
    <property type="project" value="UniProtKB-EC"/>
</dbReference>
<dbReference type="PROSITE" id="PS00545">
    <property type="entry name" value="ALDOSE_1_EPIMERASE"/>
    <property type="match status" value="1"/>
</dbReference>
<dbReference type="GO" id="GO:0033499">
    <property type="term" value="P:galactose catabolic process via UDP-galactose, Leloir pathway"/>
    <property type="evidence" value="ECO:0007669"/>
    <property type="project" value="TreeGrafter"/>
</dbReference>
<sequence>MSITKEAFGVTARGEQASIYKLMNSSGAYMKVTDYGVTIVQVVVPDREGKLTDVVLGYDSLDGYMANDGYFGATIGRSGNRTANAAFTINGIEYHMQANEGVNNLHSGPDGFDQVVWQVKEIAEDQNSITFGRISPDGEQGFPGNLNISIRIEFSEENELIIDYSGACDADTVLNLTNHSYFNLSGHGSGDNSGTELQIFADAITPVKDSASIPTGEIRPVEGTPMDFREPKPIGKEIDADYDQLQFAGGYDHNYVLNDYEKGVGRLAARAWAEDTGIAMDVITDLPGVQFYAGNFIQERTGKEGAVYSKRSGFCLETQYFPNAVNQPEFPSPVVKAGTLYETATIYHFYTR</sequence>
<organism evidence="12 13">
    <name type="scientific">Candidatus Blautia gallistercoris</name>
    <dbReference type="NCBI Taxonomy" id="2838490"/>
    <lineage>
        <taxon>Bacteria</taxon>
        <taxon>Bacillati</taxon>
        <taxon>Bacillota</taxon>
        <taxon>Clostridia</taxon>
        <taxon>Lachnospirales</taxon>
        <taxon>Lachnospiraceae</taxon>
        <taxon>Blautia</taxon>
    </lineage>
</organism>
<dbReference type="InterPro" id="IPR011013">
    <property type="entry name" value="Gal_mutarotase_sf_dom"/>
</dbReference>
<evidence type="ECO:0000256" key="2">
    <source>
        <dbReference type="ARBA" id="ARBA00005028"/>
    </source>
</evidence>
<evidence type="ECO:0000256" key="5">
    <source>
        <dbReference type="ARBA" id="ARBA00014165"/>
    </source>
</evidence>
<proteinExistence type="inferred from homology"/>
<dbReference type="Gene3D" id="2.70.98.10">
    <property type="match status" value="1"/>
</dbReference>
<dbReference type="GO" id="GO:0030246">
    <property type="term" value="F:carbohydrate binding"/>
    <property type="evidence" value="ECO:0007669"/>
    <property type="project" value="InterPro"/>
</dbReference>
<evidence type="ECO:0000256" key="7">
    <source>
        <dbReference type="ARBA" id="ARBA00023277"/>
    </source>
</evidence>
<keyword evidence="6 8" id="KW-0413">Isomerase</keyword>
<evidence type="ECO:0000256" key="10">
    <source>
        <dbReference type="PIRSR" id="PIRSR005096-2"/>
    </source>
</evidence>
<comment type="catalytic activity">
    <reaction evidence="1 8">
        <text>alpha-D-glucose = beta-D-glucose</text>
        <dbReference type="Rhea" id="RHEA:10264"/>
        <dbReference type="ChEBI" id="CHEBI:15903"/>
        <dbReference type="ChEBI" id="CHEBI:17925"/>
        <dbReference type="EC" id="5.1.3.3"/>
    </reaction>
</comment>
<dbReference type="InterPro" id="IPR014718">
    <property type="entry name" value="GH-type_carb-bd"/>
</dbReference>
<reference evidence="12" key="1">
    <citation type="journal article" date="2021" name="PeerJ">
        <title>Extensive microbial diversity within the chicken gut microbiome revealed by metagenomics and culture.</title>
        <authorList>
            <person name="Gilroy R."/>
            <person name="Ravi A."/>
            <person name="Getino M."/>
            <person name="Pursley I."/>
            <person name="Horton D.L."/>
            <person name="Alikhan N.F."/>
            <person name="Baker D."/>
            <person name="Gharbi K."/>
            <person name="Hall N."/>
            <person name="Watson M."/>
            <person name="Adriaenssens E.M."/>
            <person name="Foster-Nyarko E."/>
            <person name="Jarju S."/>
            <person name="Secka A."/>
            <person name="Antonio M."/>
            <person name="Oren A."/>
            <person name="Chaudhuri R.R."/>
            <person name="La Ragione R."/>
            <person name="Hildebrand F."/>
            <person name="Pallen M.J."/>
        </authorList>
    </citation>
    <scope>NUCLEOTIDE SEQUENCE</scope>
    <source>
        <strain evidence="12">ChiSjej1B19-8411</strain>
    </source>
</reference>
<dbReference type="SUPFAM" id="SSF74650">
    <property type="entry name" value="Galactose mutarotase-like"/>
    <property type="match status" value="1"/>
</dbReference>
<comment type="pathway">
    <text evidence="2 8">Carbohydrate metabolism; hexose metabolism.</text>
</comment>
<evidence type="ECO:0000256" key="6">
    <source>
        <dbReference type="ARBA" id="ARBA00023235"/>
    </source>
</evidence>
<evidence type="ECO:0000256" key="1">
    <source>
        <dbReference type="ARBA" id="ARBA00001614"/>
    </source>
</evidence>
<evidence type="ECO:0000256" key="11">
    <source>
        <dbReference type="PIRSR" id="PIRSR005096-3"/>
    </source>
</evidence>
<feature type="active site" description="Proton acceptor" evidence="9">
    <location>
        <position position="317"/>
    </location>
</feature>
<dbReference type="CDD" id="cd09019">
    <property type="entry name" value="galactose_mutarotase_like"/>
    <property type="match status" value="1"/>
</dbReference>
<evidence type="ECO:0000313" key="13">
    <source>
        <dbReference type="Proteomes" id="UP000886817"/>
    </source>
</evidence>
<evidence type="ECO:0000313" key="12">
    <source>
        <dbReference type="EMBL" id="HIX60473.1"/>
    </source>
</evidence>
<dbReference type="PIRSF" id="PIRSF005096">
    <property type="entry name" value="GALM"/>
    <property type="match status" value="1"/>
</dbReference>
<dbReference type="PANTHER" id="PTHR10091">
    <property type="entry name" value="ALDOSE-1-EPIMERASE"/>
    <property type="match status" value="1"/>
</dbReference>
<reference evidence="12" key="2">
    <citation type="submission" date="2021-04" db="EMBL/GenBank/DDBJ databases">
        <authorList>
            <person name="Gilroy R."/>
        </authorList>
    </citation>
    <scope>NUCLEOTIDE SEQUENCE</scope>
    <source>
        <strain evidence="12">ChiSjej1B19-8411</strain>
    </source>
</reference>
<dbReference type="NCBIfam" id="NF008277">
    <property type="entry name" value="PRK11055.1"/>
    <property type="match status" value="1"/>
</dbReference>
<evidence type="ECO:0000256" key="4">
    <source>
        <dbReference type="ARBA" id="ARBA00013185"/>
    </source>
</evidence>
<dbReference type="AlphaFoldDB" id="A0A9D2B444"/>
<evidence type="ECO:0000256" key="9">
    <source>
        <dbReference type="PIRSR" id="PIRSR005096-1"/>
    </source>
</evidence>
<dbReference type="EC" id="5.1.3.3" evidence="4 8"/>
<dbReference type="GO" id="GO:0006006">
    <property type="term" value="P:glucose metabolic process"/>
    <property type="evidence" value="ECO:0007669"/>
    <property type="project" value="TreeGrafter"/>
</dbReference>
<feature type="active site" description="Proton donor" evidence="9">
    <location>
        <position position="179"/>
    </location>
</feature>
<evidence type="ECO:0000256" key="3">
    <source>
        <dbReference type="ARBA" id="ARBA00006206"/>
    </source>
</evidence>
<dbReference type="InterPro" id="IPR015443">
    <property type="entry name" value="Aldose_1-epimerase"/>
</dbReference>
<comment type="similarity">
    <text evidence="3 8">Belongs to the aldose epimerase family.</text>
</comment>
<feature type="binding site" evidence="11">
    <location>
        <begin position="179"/>
        <end position="181"/>
    </location>
    <ligand>
        <name>beta-D-galactose</name>
        <dbReference type="ChEBI" id="CHEBI:27667"/>
    </ligand>
</feature>
<gene>
    <name evidence="12" type="ORF">IAA45_12280</name>
</gene>
<comment type="caution">
    <text evidence="12">The sequence shown here is derived from an EMBL/GenBank/DDBJ whole genome shotgun (WGS) entry which is preliminary data.</text>
</comment>
<dbReference type="Proteomes" id="UP000886817">
    <property type="component" value="Unassembled WGS sequence"/>
</dbReference>
<dbReference type="InterPro" id="IPR018052">
    <property type="entry name" value="Ald1_epimerase_CS"/>
</dbReference>
<dbReference type="EMBL" id="DXEX01000259">
    <property type="protein sequence ID" value="HIX60473.1"/>
    <property type="molecule type" value="Genomic_DNA"/>
</dbReference>
<dbReference type="InterPro" id="IPR008183">
    <property type="entry name" value="Aldose_1/G6P_1-epimerase"/>
</dbReference>
<protein>
    <recommendedName>
        <fullName evidence="5 8">Aldose 1-epimerase</fullName>
        <ecNumber evidence="4 8">5.1.3.3</ecNumber>
    </recommendedName>
</protein>
<evidence type="ECO:0000256" key="8">
    <source>
        <dbReference type="PIRNR" id="PIRNR005096"/>
    </source>
</evidence>
<dbReference type="Pfam" id="PF01263">
    <property type="entry name" value="Aldose_epim"/>
    <property type="match status" value="1"/>
</dbReference>
<keyword evidence="7 8" id="KW-0119">Carbohydrate metabolism</keyword>
<dbReference type="PANTHER" id="PTHR10091:SF0">
    <property type="entry name" value="GALACTOSE MUTAROTASE"/>
    <property type="match status" value="1"/>
</dbReference>
<name>A0A9D2B444_9FIRM</name>
<feature type="binding site" evidence="10">
    <location>
        <position position="252"/>
    </location>
    <ligand>
        <name>beta-D-galactose</name>
        <dbReference type="ChEBI" id="CHEBI:27667"/>
    </ligand>
</feature>